<dbReference type="Gene3D" id="1.25.40.20">
    <property type="entry name" value="Ankyrin repeat-containing domain"/>
    <property type="match status" value="2"/>
</dbReference>
<protein>
    <submittedName>
        <fullName evidence="3">Ankyrin repeat containing protein / TPR domain-containing protein, putative</fullName>
    </submittedName>
</protein>
<dbReference type="EMBL" id="HG683563">
    <property type="protein sequence ID" value="CDJ31780.1"/>
    <property type="molecule type" value="Genomic_DNA"/>
</dbReference>
<reference evidence="3" key="2">
    <citation type="submission" date="2013-10" db="EMBL/GenBank/DDBJ databases">
        <authorList>
            <person name="Aslett M."/>
        </authorList>
    </citation>
    <scope>NUCLEOTIDE SEQUENCE [LARGE SCALE GENOMIC DNA]</scope>
    <source>
        <strain evidence="3">Houghton</strain>
    </source>
</reference>
<evidence type="ECO:0000313" key="3">
    <source>
        <dbReference type="EMBL" id="CDJ31780.1"/>
    </source>
</evidence>
<dbReference type="InterPro" id="IPR051616">
    <property type="entry name" value="Cul2-RING_E3_ligase_SR"/>
</dbReference>
<feature type="repeat" description="ANK" evidence="1">
    <location>
        <begin position="166"/>
        <end position="198"/>
    </location>
</feature>
<dbReference type="SUPFAM" id="SSF48403">
    <property type="entry name" value="Ankyrin repeat"/>
    <property type="match status" value="1"/>
</dbReference>
<dbReference type="InterPro" id="IPR002110">
    <property type="entry name" value="Ankyrin_rpt"/>
</dbReference>
<dbReference type="Pfam" id="PF12796">
    <property type="entry name" value="Ank_2"/>
    <property type="match status" value="2"/>
</dbReference>
<feature type="compositionally biased region" description="Low complexity" evidence="2">
    <location>
        <begin position="13"/>
        <end position="29"/>
    </location>
</feature>
<keyword evidence="1" id="KW-0040">ANK repeat</keyword>
<accession>U6K205</accession>
<gene>
    <name evidence="3" type="ORF">EMH_0069630</name>
</gene>
<dbReference type="SMART" id="SM00248">
    <property type="entry name" value="ANK"/>
    <property type="match status" value="5"/>
</dbReference>
<dbReference type="PANTHER" id="PTHR46224:SF6">
    <property type="entry name" value="ANKYRIN REPEAT FAMILY PROTEIN"/>
    <property type="match status" value="1"/>
</dbReference>
<dbReference type="SUPFAM" id="SSF48452">
    <property type="entry name" value="TPR-like"/>
    <property type="match status" value="1"/>
</dbReference>
<dbReference type="InterPro" id="IPR011990">
    <property type="entry name" value="TPR-like_helical_dom_sf"/>
</dbReference>
<feature type="compositionally biased region" description="Low complexity" evidence="2">
    <location>
        <begin position="84"/>
        <end position="108"/>
    </location>
</feature>
<name>U6K205_9EIME</name>
<dbReference type="PRINTS" id="PR01415">
    <property type="entry name" value="ANKYRIN"/>
</dbReference>
<dbReference type="Gene3D" id="1.25.40.10">
    <property type="entry name" value="Tetratricopeptide repeat domain"/>
    <property type="match status" value="1"/>
</dbReference>
<feature type="repeat" description="ANK" evidence="1">
    <location>
        <begin position="316"/>
        <end position="342"/>
    </location>
</feature>
<dbReference type="Pfam" id="PF00023">
    <property type="entry name" value="Ank"/>
    <property type="match status" value="1"/>
</dbReference>
<organism evidence="3 4">
    <name type="scientific">Eimeria mitis</name>
    <dbReference type="NCBI Taxonomy" id="44415"/>
    <lineage>
        <taxon>Eukaryota</taxon>
        <taxon>Sar</taxon>
        <taxon>Alveolata</taxon>
        <taxon>Apicomplexa</taxon>
        <taxon>Conoidasida</taxon>
        <taxon>Coccidia</taxon>
        <taxon>Eucoccidiorida</taxon>
        <taxon>Eimeriorina</taxon>
        <taxon>Eimeriidae</taxon>
        <taxon>Eimeria</taxon>
    </lineage>
</organism>
<feature type="region of interest" description="Disordered" evidence="2">
    <location>
        <begin position="75"/>
        <end position="108"/>
    </location>
</feature>
<dbReference type="PROSITE" id="PS50088">
    <property type="entry name" value="ANK_REPEAT"/>
    <property type="match status" value="4"/>
</dbReference>
<sequence length="548" mass="56832">MSGRRKASKSPQANNGCGDAACGANSASSEVPGGDKCGSLMEDRALLTNLLEAAASGNKDSLLAAINKVAQKYGTRNASGTETPASATPEEGESAAAGAKGPAATAPQAAEGTECGKFGLIPDLLLGFRDGEGRTVAHFAALGGSAEVLELVLRVCPSAPTARDSYGKTPLFTAASLGNTEMLKLLLDSGGDAAARSKGGSTAVHEAIYWTAVETLQREAKPNTTSSMGTPLQIAAVTQQQEILKLLLSHGADPNNCPGSDPGTDPTVDTGRDSNASVSYSSPFPPALILAASKNDCSCLQLLLEHGADYNATDSEGFTALHCAAETNCVKCAEQLLKAGADWGIAAAVRGRIDSPRLGEAPAVAQLLEPLGLSPQQKRPPPQRPSSNQRPAAAEAERTGPTGSTDGPAEGAKQAPPVLITLDPTAPAPPEAVARVEKLKEAGNAAFRKGDFAAAKVKYSEAIEECPKVAAARELLGVLYSNRSFTHEQLEDAHGALEDAQAAAQLRPEWSKAQYRLARARRLEGAEEEYIAQLWEALRLDPANTQIQ</sequence>
<dbReference type="GeneID" id="25381489"/>
<feature type="repeat" description="ANK" evidence="1">
    <location>
        <begin position="287"/>
        <end position="315"/>
    </location>
</feature>
<feature type="repeat" description="ANK" evidence="1">
    <location>
        <begin position="227"/>
        <end position="255"/>
    </location>
</feature>
<feature type="region of interest" description="Disordered" evidence="2">
    <location>
        <begin position="253"/>
        <end position="279"/>
    </location>
</feature>
<feature type="region of interest" description="Disordered" evidence="2">
    <location>
        <begin position="1"/>
        <end position="38"/>
    </location>
</feature>
<dbReference type="OrthoDB" id="194358at2759"/>
<dbReference type="PROSITE" id="PS50297">
    <property type="entry name" value="ANK_REP_REGION"/>
    <property type="match status" value="3"/>
</dbReference>
<keyword evidence="4" id="KW-1185">Reference proteome</keyword>
<proteinExistence type="predicted"/>
<dbReference type="Proteomes" id="UP000030744">
    <property type="component" value="Unassembled WGS sequence"/>
</dbReference>
<dbReference type="InterPro" id="IPR036770">
    <property type="entry name" value="Ankyrin_rpt-contain_sf"/>
</dbReference>
<feature type="region of interest" description="Disordered" evidence="2">
    <location>
        <begin position="371"/>
        <end position="414"/>
    </location>
</feature>
<evidence type="ECO:0000313" key="4">
    <source>
        <dbReference type="Proteomes" id="UP000030744"/>
    </source>
</evidence>
<dbReference type="RefSeq" id="XP_013354345.1">
    <property type="nucleotide sequence ID" value="XM_013498891.1"/>
</dbReference>
<dbReference type="AlphaFoldDB" id="U6K205"/>
<dbReference type="VEuPathDB" id="ToxoDB:EMH_0069630"/>
<evidence type="ECO:0000256" key="1">
    <source>
        <dbReference type="PROSITE-ProRule" id="PRU00023"/>
    </source>
</evidence>
<evidence type="ECO:0000256" key="2">
    <source>
        <dbReference type="SAM" id="MobiDB-lite"/>
    </source>
</evidence>
<dbReference type="InterPro" id="IPR019734">
    <property type="entry name" value="TPR_rpt"/>
</dbReference>
<dbReference type="SMART" id="SM00028">
    <property type="entry name" value="TPR"/>
    <property type="match status" value="3"/>
</dbReference>
<reference evidence="3" key="1">
    <citation type="submission" date="2013-10" db="EMBL/GenBank/DDBJ databases">
        <title>Genomic analysis of the causative agents of coccidiosis in chickens.</title>
        <authorList>
            <person name="Reid A.J."/>
            <person name="Blake D."/>
            <person name="Billington K."/>
            <person name="Browne H."/>
            <person name="Dunn M."/>
            <person name="Hung S."/>
            <person name="Kawahara F."/>
            <person name="Miranda-Saavedra D."/>
            <person name="Mourier T."/>
            <person name="Nagra H."/>
            <person name="Otto T.D."/>
            <person name="Rawlings N."/>
            <person name="Sanchez A."/>
            <person name="Sanders M."/>
            <person name="Subramaniam C."/>
            <person name="Tay Y."/>
            <person name="Dear P."/>
            <person name="Doerig C."/>
            <person name="Gruber A."/>
            <person name="Parkinson J."/>
            <person name="Shirley M."/>
            <person name="Wan K.L."/>
            <person name="Berriman M."/>
            <person name="Tomley F."/>
            <person name="Pain A."/>
        </authorList>
    </citation>
    <scope>NUCLEOTIDE SEQUENCE [LARGE SCALE GENOMIC DNA]</scope>
    <source>
        <strain evidence="3">Houghton</strain>
    </source>
</reference>
<dbReference type="PANTHER" id="PTHR46224">
    <property type="entry name" value="ANKYRIN REPEAT FAMILY PROTEIN"/>
    <property type="match status" value="1"/>
</dbReference>